<dbReference type="GO" id="GO:0004867">
    <property type="term" value="F:serine-type endopeptidase inhibitor activity"/>
    <property type="evidence" value="ECO:0007669"/>
    <property type="project" value="InterPro"/>
</dbReference>
<evidence type="ECO:0000256" key="1">
    <source>
        <dbReference type="ARBA" id="ARBA00009500"/>
    </source>
</evidence>
<dbReference type="GO" id="GO:0005615">
    <property type="term" value="C:extracellular space"/>
    <property type="evidence" value="ECO:0007669"/>
    <property type="project" value="InterPro"/>
</dbReference>
<dbReference type="AlphaFoldDB" id="A0A6G3MHG8"/>
<dbReference type="EMBL" id="GHBP01003629">
    <property type="protein sequence ID" value="NDJ93439.1"/>
    <property type="molecule type" value="Transcribed_RNA"/>
</dbReference>
<name>A0A6G3MHG8_HENSL</name>
<protein>
    <submittedName>
        <fullName evidence="4">Corticosteroid-binding globulin (Trinotate prediction)</fullName>
    </submittedName>
</protein>
<dbReference type="Pfam" id="PF00079">
    <property type="entry name" value="Serpin"/>
    <property type="match status" value="1"/>
</dbReference>
<evidence type="ECO:0000256" key="2">
    <source>
        <dbReference type="RuleBase" id="RU000411"/>
    </source>
</evidence>
<dbReference type="CDD" id="cd00172">
    <property type="entry name" value="serpin"/>
    <property type="match status" value="1"/>
</dbReference>
<dbReference type="InterPro" id="IPR000215">
    <property type="entry name" value="Serpin_fam"/>
</dbReference>
<comment type="similarity">
    <text evidence="1 2">Belongs to the serpin family.</text>
</comment>
<feature type="domain" description="Serpin" evidence="3">
    <location>
        <begin position="14"/>
        <end position="253"/>
    </location>
</feature>
<dbReference type="InterPro" id="IPR042178">
    <property type="entry name" value="Serpin_sf_1"/>
</dbReference>
<dbReference type="Gene3D" id="3.30.497.10">
    <property type="entry name" value="Antithrombin, subunit I, domain 2"/>
    <property type="match status" value="1"/>
</dbReference>
<dbReference type="PANTHER" id="PTHR11461">
    <property type="entry name" value="SERINE PROTEASE INHIBITOR, SERPIN"/>
    <property type="match status" value="1"/>
</dbReference>
<reference evidence="4" key="1">
    <citation type="submission" date="2018-11" db="EMBL/GenBank/DDBJ databases">
        <title>Henneguya salminicola genome and transcriptome.</title>
        <authorList>
            <person name="Yahalomi D."/>
            <person name="Atkinson S.D."/>
            <person name="Neuhof M."/>
            <person name="Chang E.S."/>
            <person name="Philippe H."/>
            <person name="Cartwright P."/>
            <person name="Bartholomew J.L."/>
            <person name="Huchon D."/>
        </authorList>
    </citation>
    <scope>NUCLEOTIDE SEQUENCE</scope>
    <source>
        <strain evidence="4">Hz1</strain>
        <tissue evidence="4">Whole</tissue>
    </source>
</reference>
<dbReference type="InterPro" id="IPR036186">
    <property type="entry name" value="Serpin_sf"/>
</dbReference>
<dbReference type="PANTHER" id="PTHR11461:SF211">
    <property type="entry name" value="GH10112P-RELATED"/>
    <property type="match status" value="1"/>
</dbReference>
<dbReference type="SMART" id="SM00093">
    <property type="entry name" value="SERPIN"/>
    <property type="match status" value="1"/>
</dbReference>
<dbReference type="SUPFAM" id="SSF56574">
    <property type="entry name" value="Serpins"/>
    <property type="match status" value="1"/>
</dbReference>
<dbReference type="Gene3D" id="2.30.39.10">
    <property type="entry name" value="Alpha-1-antitrypsin, domain 1"/>
    <property type="match status" value="1"/>
</dbReference>
<evidence type="ECO:0000259" key="3">
    <source>
        <dbReference type="SMART" id="SM00093"/>
    </source>
</evidence>
<accession>A0A6G3MHG8</accession>
<proteinExistence type="inferred from homology"/>
<organism evidence="4">
    <name type="scientific">Henneguya salminicola</name>
    <name type="common">Myxosporean</name>
    <dbReference type="NCBI Taxonomy" id="69463"/>
    <lineage>
        <taxon>Eukaryota</taxon>
        <taxon>Metazoa</taxon>
        <taxon>Cnidaria</taxon>
        <taxon>Myxozoa</taxon>
        <taxon>Myxosporea</taxon>
        <taxon>Bivalvulida</taxon>
        <taxon>Platysporina</taxon>
        <taxon>Myxobolidae</taxon>
        <taxon>Henneguya</taxon>
    </lineage>
</organism>
<sequence>MNISECIEKFSLDFSIRALKTLKENENLCISTSSIYLCLIMLHIASKKDTAAQLTNLLGKDYSILLKQGQDRDMLIDAIKKLLGDCSKSCDINNKIFSFCELKQNYVEILRGVLNAEAESMPFQSCEKACDWINSWIREKTKGRIPRLLTESSISSETVFVLVNTIYFKSPWLSKYDSKFTKLRPFYMDTNNTIETSMMTKTIVTCFYCDRVKKYSALVDRFTTLGIIGIYILPDNDSNLRELVSDFTVNIFL</sequence>
<evidence type="ECO:0000313" key="4">
    <source>
        <dbReference type="EMBL" id="NDJ93439.1"/>
    </source>
</evidence>
<dbReference type="InterPro" id="IPR042185">
    <property type="entry name" value="Serpin_sf_2"/>
</dbReference>
<dbReference type="InterPro" id="IPR023796">
    <property type="entry name" value="Serpin_dom"/>
</dbReference>